<accession>A0A6I6MV82</accession>
<name>A0A6I6MV82_9ACTN</name>
<reference evidence="1 2" key="1">
    <citation type="submission" date="2019-12" db="EMBL/GenBank/DDBJ databases">
        <title>Streptomyces sp. strain T44 isolated from rhizosphere soil of Broussonetia papyrifera.</title>
        <authorList>
            <person name="Mo P."/>
        </authorList>
    </citation>
    <scope>NUCLEOTIDE SEQUENCE [LARGE SCALE GENOMIC DNA]</scope>
    <source>
        <strain evidence="1 2">T44</strain>
    </source>
</reference>
<evidence type="ECO:0008006" key="3">
    <source>
        <dbReference type="Google" id="ProtNLM"/>
    </source>
</evidence>
<sequence>MTIEKSPWVGDQVHDEDAGREGVVTDVQGGTYILRPLAGGGGEWASTTPKRLRVTVPRSRRV</sequence>
<gene>
    <name evidence="1" type="ORF">GQF42_16135</name>
</gene>
<keyword evidence="2" id="KW-1185">Reference proteome</keyword>
<dbReference type="AlphaFoldDB" id="A0A6I6MV82"/>
<organism evidence="1 2">
    <name type="scientific">Streptomyces broussonetiae</name>
    <dbReference type="NCBI Taxonomy" id="2686304"/>
    <lineage>
        <taxon>Bacteria</taxon>
        <taxon>Bacillati</taxon>
        <taxon>Actinomycetota</taxon>
        <taxon>Actinomycetes</taxon>
        <taxon>Kitasatosporales</taxon>
        <taxon>Streptomycetaceae</taxon>
        <taxon>Streptomyces</taxon>
    </lineage>
</organism>
<dbReference type="EMBL" id="CP047020">
    <property type="protein sequence ID" value="QHA04618.1"/>
    <property type="molecule type" value="Genomic_DNA"/>
</dbReference>
<proteinExistence type="predicted"/>
<evidence type="ECO:0000313" key="1">
    <source>
        <dbReference type="EMBL" id="QHA04618.1"/>
    </source>
</evidence>
<dbReference type="Proteomes" id="UP000436138">
    <property type="component" value="Chromosome"/>
</dbReference>
<protein>
    <recommendedName>
        <fullName evidence="3">DUF1918 domain-containing protein</fullName>
    </recommendedName>
</protein>
<evidence type="ECO:0000313" key="2">
    <source>
        <dbReference type="Proteomes" id="UP000436138"/>
    </source>
</evidence>
<dbReference type="RefSeq" id="WP_158920484.1">
    <property type="nucleotide sequence ID" value="NZ_CP047020.1"/>
</dbReference>
<dbReference type="KEGG" id="sbro:GQF42_16135"/>